<evidence type="ECO:0000313" key="3">
    <source>
        <dbReference type="Proteomes" id="UP001266305"/>
    </source>
</evidence>
<feature type="region of interest" description="Disordered" evidence="1">
    <location>
        <begin position="1"/>
        <end position="28"/>
    </location>
</feature>
<evidence type="ECO:0000256" key="1">
    <source>
        <dbReference type="SAM" id="MobiDB-lite"/>
    </source>
</evidence>
<dbReference type="Proteomes" id="UP001266305">
    <property type="component" value="Unassembled WGS sequence"/>
</dbReference>
<dbReference type="EMBL" id="JASSZA010000019">
    <property type="protein sequence ID" value="KAK2087871.1"/>
    <property type="molecule type" value="Genomic_DNA"/>
</dbReference>
<protein>
    <submittedName>
        <fullName evidence="2">Uncharacterized protein</fullName>
    </submittedName>
</protein>
<sequence length="107" mass="12347">MTQGAGDTLQARAFRAPKEPRAAPRPPQAGGAWWEWLMRGRRREWLWGLAFRVLDLSHSTGRRGRSPPFEPFSFLLPPWCRISRHRRGTTRINGFRPHAPHLATRGL</sequence>
<proteinExistence type="predicted"/>
<evidence type="ECO:0000313" key="2">
    <source>
        <dbReference type="EMBL" id="KAK2087871.1"/>
    </source>
</evidence>
<accession>A0ABQ9TSY8</accession>
<reference evidence="2 3" key="1">
    <citation type="submission" date="2023-05" db="EMBL/GenBank/DDBJ databases">
        <title>B98-5 Cell Line De Novo Hybrid Assembly: An Optical Mapping Approach.</title>
        <authorList>
            <person name="Kananen K."/>
            <person name="Auerbach J.A."/>
            <person name="Kautto E."/>
            <person name="Blachly J.S."/>
        </authorList>
    </citation>
    <scope>NUCLEOTIDE SEQUENCE [LARGE SCALE GENOMIC DNA]</scope>
    <source>
        <strain evidence="2">B95-8</strain>
        <tissue evidence="2">Cell line</tissue>
    </source>
</reference>
<name>A0ABQ9TSY8_SAGOE</name>
<comment type="caution">
    <text evidence="2">The sequence shown here is derived from an EMBL/GenBank/DDBJ whole genome shotgun (WGS) entry which is preliminary data.</text>
</comment>
<organism evidence="2 3">
    <name type="scientific">Saguinus oedipus</name>
    <name type="common">Cotton-top tamarin</name>
    <name type="synonym">Oedipomidas oedipus</name>
    <dbReference type="NCBI Taxonomy" id="9490"/>
    <lineage>
        <taxon>Eukaryota</taxon>
        <taxon>Metazoa</taxon>
        <taxon>Chordata</taxon>
        <taxon>Craniata</taxon>
        <taxon>Vertebrata</taxon>
        <taxon>Euteleostomi</taxon>
        <taxon>Mammalia</taxon>
        <taxon>Eutheria</taxon>
        <taxon>Euarchontoglires</taxon>
        <taxon>Primates</taxon>
        <taxon>Haplorrhini</taxon>
        <taxon>Platyrrhini</taxon>
        <taxon>Cebidae</taxon>
        <taxon>Callitrichinae</taxon>
        <taxon>Saguinus</taxon>
    </lineage>
</organism>
<keyword evidence="3" id="KW-1185">Reference proteome</keyword>
<gene>
    <name evidence="2" type="ORF">P7K49_033778</name>
</gene>